<dbReference type="AlphaFoldDB" id="A0AAQ3PJG0"/>
<proteinExistence type="predicted"/>
<dbReference type="PANTHER" id="PTHR31089">
    <property type="entry name" value="CYCLIC DOF FACTOR 2"/>
    <property type="match status" value="1"/>
</dbReference>
<name>A0AAQ3PJG0_VIGMU</name>
<evidence type="ECO:0000256" key="2">
    <source>
        <dbReference type="ARBA" id="ARBA00022771"/>
    </source>
</evidence>
<dbReference type="Proteomes" id="UP001374535">
    <property type="component" value="Chromosome 1"/>
</dbReference>
<evidence type="ECO:0000256" key="5">
    <source>
        <dbReference type="ARBA" id="ARBA00023125"/>
    </source>
</evidence>
<evidence type="ECO:0000313" key="12">
    <source>
        <dbReference type="Proteomes" id="UP001374535"/>
    </source>
</evidence>
<feature type="region of interest" description="Disordered" evidence="9">
    <location>
        <begin position="504"/>
        <end position="531"/>
    </location>
</feature>
<feature type="compositionally biased region" description="Basic and acidic residues" evidence="9">
    <location>
        <begin position="504"/>
        <end position="513"/>
    </location>
</feature>
<feature type="region of interest" description="Disordered" evidence="9">
    <location>
        <begin position="427"/>
        <end position="456"/>
    </location>
</feature>
<keyword evidence="2 8" id="KW-0863">Zinc-finger</keyword>
<evidence type="ECO:0000256" key="9">
    <source>
        <dbReference type="SAM" id="MobiDB-lite"/>
    </source>
</evidence>
<evidence type="ECO:0000256" key="4">
    <source>
        <dbReference type="ARBA" id="ARBA00023015"/>
    </source>
</evidence>
<keyword evidence="1" id="KW-0479">Metal-binding</keyword>
<keyword evidence="4" id="KW-0805">Transcription regulation</keyword>
<comment type="subcellular location">
    <subcellularLocation>
        <location evidence="8">Nucleus</location>
    </subcellularLocation>
</comment>
<evidence type="ECO:0000313" key="11">
    <source>
        <dbReference type="EMBL" id="WVZ26572.1"/>
    </source>
</evidence>
<dbReference type="InterPro" id="IPR003851">
    <property type="entry name" value="Znf_Dof"/>
</dbReference>
<evidence type="ECO:0000256" key="6">
    <source>
        <dbReference type="ARBA" id="ARBA00023163"/>
    </source>
</evidence>
<dbReference type="PROSITE" id="PS01361">
    <property type="entry name" value="ZF_DOF_1"/>
    <property type="match status" value="1"/>
</dbReference>
<evidence type="ECO:0000256" key="3">
    <source>
        <dbReference type="ARBA" id="ARBA00022833"/>
    </source>
</evidence>
<keyword evidence="5 8" id="KW-0238">DNA-binding</keyword>
<dbReference type="Pfam" id="PF02701">
    <property type="entry name" value="Zn_ribbon_Dof"/>
    <property type="match status" value="1"/>
</dbReference>
<sequence>MSQVRDSAIKLFGADIHTTHTPIKPTTPFPDLHSFTRIQPLPQPIIVMVMPFNPSSLLFHFPSPHSSHVLLFSCEIFQCILHIESLDLYNEYLDVVRMPITPQNINGLEESANDEVDVPLNEEVSSKQTDSQDGNDTPRDICKNPTLKLVGKVVHRTNEQRNAKRNIDQEKVFKKPDKVLQCPRCNSLETKFCYFNNYNVNQPRHFCKNCQRYWTAGGAIRNVPVGAGKRKNKHSALQCYQKPVTPDGASAIQTHSGASSDDMILSSNELSVTSRPIREREENPLSESVETVLSLNGQRKFDMDFSTVKDDGEDPSSSSMRSNKMEQVGLAPHFNGLIPLHSFHYHPVPSWSYQWNPCWNVKEFRSSSTSYTGSPTMMAVSGFSIPTVMQPAAPYSYSGFMSNLAGQEEESSLIGSAFSGISLSSSSVSNSTSSGNRSPTLGKHSRDGSTPKEAAVKQNLWVPKTVRINGPEEAANSSIWTTLGTKSEQNKIILKGSVFKSFESKTSADDNQIRRTNPAAFSRSESFQESM</sequence>
<evidence type="ECO:0000259" key="10">
    <source>
        <dbReference type="PROSITE" id="PS50884"/>
    </source>
</evidence>
<feature type="domain" description="Dof-type" evidence="10">
    <location>
        <begin position="180"/>
        <end position="234"/>
    </location>
</feature>
<keyword evidence="3" id="KW-0862">Zinc</keyword>
<organism evidence="11 12">
    <name type="scientific">Vigna mungo</name>
    <name type="common">Black gram</name>
    <name type="synonym">Phaseolus mungo</name>
    <dbReference type="NCBI Taxonomy" id="3915"/>
    <lineage>
        <taxon>Eukaryota</taxon>
        <taxon>Viridiplantae</taxon>
        <taxon>Streptophyta</taxon>
        <taxon>Embryophyta</taxon>
        <taxon>Tracheophyta</taxon>
        <taxon>Spermatophyta</taxon>
        <taxon>Magnoliopsida</taxon>
        <taxon>eudicotyledons</taxon>
        <taxon>Gunneridae</taxon>
        <taxon>Pentapetalae</taxon>
        <taxon>rosids</taxon>
        <taxon>fabids</taxon>
        <taxon>Fabales</taxon>
        <taxon>Fabaceae</taxon>
        <taxon>Papilionoideae</taxon>
        <taxon>50 kb inversion clade</taxon>
        <taxon>NPAAA clade</taxon>
        <taxon>indigoferoid/millettioid clade</taxon>
        <taxon>Phaseoleae</taxon>
        <taxon>Vigna</taxon>
    </lineage>
</organism>
<reference evidence="11 12" key="1">
    <citation type="journal article" date="2023" name="Life. Sci Alliance">
        <title>Evolutionary insights into 3D genome organization and epigenetic landscape of Vigna mungo.</title>
        <authorList>
            <person name="Junaid A."/>
            <person name="Singh B."/>
            <person name="Bhatia S."/>
        </authorList>
    </citation>
    <scope>NUCLEOTIDE SEQUENCE [LARGE SCALE GENOMIC DNA]</scope>
    <source>
        <strain evidence="11">Urdbean</strain>
    </source>
</reference>
<dbReference type="GO" id="GO:0005634">
    <property type="term" value="C:nucleus"/>
    <property type="evidence" value="ECO:0007669"/>
    <property type="project" value="UniProtKB-SubCell"/>
</dbReference>
<evidence type="ECO:0000256" key="7">
    <source>
        <dbReference type="ARBA" id="ARBA00023242"/>
    </source>
</evidence>
<keyword evidence="6" id="KW-0804">Transcription</keyword>
<evidence type="ECO:0000256" key="8">
    <source>
        <dbReference type="PROSITE-ProRule" id="PRU00071"/>
    </source>
</evidence>
<dbReference type="GO" id="GO:0003677">
    <property type="term" value="F:DNA binding"/>
    <property type="evidence" value="ECO:0007669"/>
    <property type="project" value="UniProtKB-UniRule"/>
</dbReference>
<protein>
    <recommendedName>
        <fullName evidence="10">Dof-type domain-containing protein</fullName>
    </recommendedName>
</protein>
<dbReference type="InterPro" id="IPR045174">
    <property type="entry name" value="Dof"/>
</dbReference>
<keyword evidence="7 8" id="KW-0539">Nucleus</keyword>
<gene>
    <name evidence="11" type="ORF">V8G54_005116</name>
</gene>
<dbReference type="GO" id="GO:0003700">
    <property type="term" value="F:DNA-binding transcription factor activity"/>
    <property type="evidence" value="ECO:0007669"/>
    <property type="project" value="InterPro"/>
</dbReference>
<dbReference type="EMBL" id="CP144700">
    <property type="protein sequence ID" value="WVZ26572.1"/>
    <property type="molecule type" value="Genomic_DNA"/>
</dbReference>
<keyword evidence="12" id="KW-1185">Reference proteome</keyword>
<dbReference type="PANTHER" id="PTHR31089:SF66">
    <property type="entry name" value="DOF-TYPE ZINC FINGER DNA-BINDING FAMILY PROTEIN"/>
    <property type="match status" value="1"/>
</dbReference>
<accession>A0AAQ3PJG0</accession>
<dbReference type="GO" id="GO:0008270">
    <property type="term" value="F:zinc ion binding"/>
    <property type="evidence" value="ECO:0007669"/>
    <property type="project" value="UniProtKB-KW"/>
</dbReference>
<evidence type="ECO:0000256" key="1">
    <source>
        <dbReference type="ARBA" id="ARBA00022723"/>
    </source>
</evidence>
<feature type="compositionally biased region" description="Low complexity" evidence="9">
    <location>
        <begin position="427"/>
        <end position="438"/>
    </location>
</feature>
<dbReference type="PROSITE" id="PS50884">
    <property type="entry name" value="ZF_DOF_2"/>
    <property type="match status" value="1"/>
</dbReference>